<dbReference type="STRING" id="698762.SAMN00808754_1683"/>
<proteinExistence type="predicted"/>
<evidence type="ECO:0000313" key="2">
    <source>
        <dbReference type="Proteomes" id="UP000192569"/>
    </source>
</evidence>
<dbReference type="EMBL" id="LT838272">
    <property type="protein sequence ID" value="SMB96844.1"/>
    <property type="molecule type" value="Genomic_DNA"/>
</dbReference>
<reference evidence="1 2" key="1">
    <citation type="submission" date="2017-04" db="EMBL/GenBank/DDBJ databases">
        <authorList>
            <person name="Afonso C.L."/>
            <person name="Miller P.J."/>
            <person name="Scott M.A."/>
            <person name="Spackman E."/>
            <person name="Goraichik I."/>
            <person name="Dimitrov K.M."/>
            <person name="Suarez D.L."/>
            <person name="Swayne D.E."/>
        </authorList>
    </citation>
    <scope>NUCLEOTIDE SEQUENCE [LARGE SCALE GENOMIC DNA]</scope>
    <source>
        <strain evidence="1 2">ToBE</strain>
    </source>
</reference>
<accession>A0A1W1VVF5</accession>
<name>A0A1W1VVF5_9FIRM</name>
<dbReference type="RefSeq" id="WP_084665293.1">
    <property type="nucleotide sequence ID" value="NZ_LT838272.1"/>
</dbReference>
<keyword evidence="2" id="KW-1185">Reference proteome</keyword>
<dbReference type="Proteomes" id="UP000192569">
    <property type="component" value="Chromosome I"/>
</dbReference>
<protein>
    <submittedName>
        <fullName evidence="1">Uncharacterized protein</fullName>
    </submittedName>
</protein>
<evidence type="ECO:0000313" key="1">
    <source>
        <dbReference type="EMBL" id="SMB96844.1"/>
    </source>
</evidence>
<dbReference type="OrthoDB" id="5198723at2"/>
<gene>
    <name evidence="1" type="ORF">SAMN00808754_1683</name>
</gene>
<organism evidence="1 2">
    <name type="scientific">Thermanaeromonas toyohensis ToBE</name>
    <dbReference type="NCBI Taxonomy" id="698762"/>
    <lineage>
        <taxon>Bacteria</taxon>
        <taxon>Bacillati</taxon>
        <taxon>Bacillota</taxon>
        <taxon>Clostridia</taxon>
        <taxon>Neomoorellales</taxon>
        <taxon>Neomoorellaceae</taxon>
        <taxon>Thermanaeromonas</taxon>
    </lineage>
</organism>
<dbReference type="AlphaFoldDB" id="A0A1W1VVF5"/>
<sequence length="70" mass="7903">MKCETMEELMCWARECGIKPEDLDELVHEFKAAEAAEINNGGLEAQLEYLVQCCGSVRDLQEALERELGI</sequence>